<dbReference type="InterPro" id="IPR006656">
    <property type="entry name" value="Mopterin_OxRdtase"/>
</dbReference>
<feature type="domain" description="4Fe-4S ferredoxin-type" evidence="9">
    <location>
        <begin position="33"/>
        <end position="61"/>
    </location>
</feature>
<evidence type="ECO:0000256" key="1">
    <source>
        <dbReference type="ARBA" id="ARBA00010312"/>
    </source>
</evidence>
<dbReference type="PANTHER" id="PTHR43742">
    <property type="entry name" value="TRIMETHYLAMINE-N-OXIDE REDUCTASE"/>
    <property type="match status" value="1"/>
</dbReference>
<dbReference type="Gene3D" id="3.40.228.10">
    <property type="entry name" value="Dimethylsulfoxide Reductase, domain 2"/>
    <property type="match status" value="1"/>
</dbReference>
<name>A0A179D6X8_9BACT</name>
<dbReference type="Pfam" id="PF04879">
    <property type="entry name" value="Molybdop_Fe4S4"/>
    <property type="match status" value="1"/>
</dbReference>
<keyword evidence="5" id="KW-0732">Signal</keyword>
<dbReference type="SUPFAM" id="SSF53706">
    <property type="entry name" value="Formate dehydrogenase/DMSO reductase, domains 1-3"/>
    <property type="match status" value="1"/>
</dbReference>
<protein>
    <submittedName>
        <fullName evidence="11">Tetrathionate reductase subunit A</fullName>
    </submittedName>
</protein>
<evidence type="ECO:0000313" key="12">
    <source>
        <dbReference type="Proteomes" id="UP000078390"/>
    </source>
</evidence>
<reference evidence="11 12" key="1">
    <citation type="submission" date="2016-04" db="EMBL/GenBank/DDBJ databases">
        <title>Genome analysis of Thermosulfurimonas dismutans, the first thermophilic sulfur-disproportionating bacterium of the phylum Thermodesulfobacteria.</title>
        <authorList>
            <person name="Mardanov A.V."/>
            <person name="Beletsky A.V."/>
            <person name="Kadnikov V.V."/>
            <person name="Slobodkin A.I."/>
            <person name="Ravin N.V."/>
        </authorList>
    </citation>
    <scope>NUCLEOTIDE SEQUENCE [LARGE SCALE GENOMIC DNA]</scope>
    <source>
        <strain evidence="11 12">S95</strain>
    </source>
</reference>
<sequence>MPSRRDFLKMAGIGLMLAPEILKGEARGGVRLPMVGYDSRKCLGCQACVLACQNARGLSPETRLIEITISEKGRYPEVKPEFRLRVMGCDFCIMKLGEGEVPTCVRVCPTGALSLKGSYKIKPGNLPLSGTERVVHTVCLACNARCGLRVRVRGDGIAAVDGNPYHPYNRAGNPIPYETPVRESLSEAASTCGKPQCDRDYLKNTYRVLLPLKRNGPRGSGRFVPISWDQLIREIAEGGKLFAHLGDERHYPGLREILSDDPIDPSAPELGPKRNQLVWLTGRSQAGRKHFINRFVKQAVGSVNHIGHTDICGIGFRMGNYILTDGRQVELKADLKNSRYMIVFGANIFAAGQPGVNTAGAIIARRAVAGKLKVVIVDPRGHEGLAIAHEWLPVKPGEDGALALGFLRVLLEEGLYDREFLELPSKEAAFRAGRNLYTNATHLVVTNADHPLYGKILKVKDVAGVSGAAEDPMVVSPEGRLSPASSVSCGVLEWAGEIELADGSRVQAKTTFLIFKEAVFEHTLDYYAERSGIPREKIVKIAREFAAHAPQAAAFAYHGGGNYLGGAYASYAIALLNALVGSVNRRGGYLPSGGAAADWRRGLYDLKDFPGALKPRGVKISREKYAYERTSEFKRRGYPAPLPWFPFTKGGLSVSAMVGIDRQYPYPVKILFTYFFNPVYSMPGGKRFERTLADPEKVPLHVSIDVTINETNIYADYIVPDVTYLEGHYGFLNPHAPGERFTAVRTPVVEPLTGRTRDGRPFSLETFLIDLAEYLGLSGFGDKAIPGEDGRLYPLHRAEDFYLRGIANLAENAGVPPAAEEERRYVEANYPVSRHRDLLKPQEWARCCTVLARGGVFLSPESLFDENGNFKKGLPYVLFWNEKLASCGDGLSGRHFHGTVRYRPVSIRGQEDFPFVLLSHKLALHTQSRTICYRQALALFPEPPLLVNRMDAERLGLSDGDRVRLTSASYPEGVIVRIMVSERIRPGCVALPHHYGHWQHGASKLQVLRAEEVFLGGGRVARGDRVLPDPRRARGANPNLLSFRSTESFDLPLVDTLGGIPDFSLTKVRVEKVSTEGKDA</sequence>
<keyword evidence="2" id="KW-0004">4Fe-4S</keyword>
<keyword evidence="8" id="KW-0411">Iron-sulfur</keyword>
<dbReference type="GO" id="GO:0016491">
    <property type="term" value="F:oxidoreductase activity"/>
    <property type="evidence" value="ECO:0007669"/>
    <property type="project" value="UniProtKB-KW"/>
</dbReference>
<evidence type="ECO:0000259" key="9">
    <source>
        <dbReference type="PROSITE" id="PS51379"/>
    </source>
</evidence>
<keyword evidence="3" id="KW-0500">Molybdenum</keyword>
<dbReference type="InterPro" id="IPR006657">
    <property type="entry name" value="MoPterin_dinucl-bd_dom"/>
</dbReference>
<dbReference type="PROSITE" id="PS51669">
    <property type="entry name" value="4FE4S_MOW_BIS_MGD"/>
    <property type="match status" value="1"/>
</dbReference>
<dbReference type="Proteomes" id="UP000078390">
    <property type="component" value="Unassembled WGS sequence"/>
</dbReference>
<feature type="domain" description="4Fe-4S Mo/W bis-MGD-type" evidence="10">
    <location>
        <begin position="132"/>
        <end position="206"/>
    </location>
</feature>
<evidence type="ECO:0000256" key="3">
    <source>
        <dbReference type="ARBA" id="ARBA00022505"/>
    </source>
</evidence>
<dbReference type="Gene3D" id="3.40.50.740">
    <property type="match status" value="1"/>
</dbReference>
<dbReference type="Pfam" id="PF00384">
    <property type="entry name" value="Molybdopterin"/>
    <property type="match status" value="1"/>
</dbReference>
<gene>
    <name evidence="11" type="ORF">TDIS_0362</name>
</gene>
<dbReference type="InterPro" id="IPR050612">
    <property type="entry name" value="Prok_Mopterin_Oxidored"/>
</dbReference>
<dbReference type="STRING" id="999894.TDIS_0362"/>
<evidence type="ECO:0000256" key="2">
    <source>
        <dbReference type="ARBA" id="ARBA00022485"/>
    </source>
</evidence>
<dbReference type="RefSeq" id="WP_068668661.1">
    <property type="nucleotide sequence ID" value="NZ_LWLG01000001.1"/>
</dbReference>
<dbReference type="GO" id="GO:0043546">
    <property type="term" value="F:molybdopterin cofactor binding"/>
    <property type="evidence" value="ECO:0007669"/>
    <property type="project" value="InterPro"/>
</dbReference>
<keyword evidence="7" id="KW-0408">Iron</keyword>
<dbReference type="PANTHER" id="PTHR43742:SF9">
    <property type="entry name" value="TETRATHIONATE REDUCTASE SUBUNIT A"/>
    <property type="match status" value="1"/>
</dbReference>
<accession>A0A179D6X8</accession>
<evidence type="ECO:0000256" key="4">
    <source>
        <dbReference type="ARBA" id="ARBA00022723"/>
    </source>
</evidence>
<dbReference type="AlphaFoldDB" id="A0A179D6X8"/>
<evidence type="ECO:0000256" key="8">
    <source>
        <dbReference type="ARBA" id="ARBA00023014"/>
    </source>
</evidence>
<dbReference type="GO" id="GO:0051539">
    <property type="term" value="F:4 iron, 4 sulfur cluster binding"/>
    <property type="evidence" value="ECO:0007669"/>
    <property type="project" value="UniProtKB-KW"/>
</dbReference>
<comment type="similarity">
    <text evidence="1">Belongs to the prokaryotic molybdopterin-containing oxidoreductase family.</text>
</comment>
<dbReference type="InterPro" id="IPR006963">
    <property type="entry name" value="Mopterin_OxRdtase_4Fe-4S_dom"/>
</dbReference>
<dbReference type="OrthoDB" id="9803192at2"/>
<proteinExistence type="inferred from homology"/>
<dbReference type="InterPro" id="IPR009010">
    <property type="entry name" value="Asp_de-COase-like_dom_sf"/>
</dbReference>
<dbReference type="SMART" id="SM00926">
    <property type="entry name" value="Molybdop_Fe4S4"/>
    <property type="match status" value="1"/>
</dbReference>
<dbReference type="PATRIC" id="fig|999894.6.peg.363"/>
<dbReference type="PROSITE" id="PS51379">
    <property type="entry name" value="4FE4S_FER_2"/>
    <property type="match status" value="1"/>
</dbReference>
<evidence type="ECO:0000256" key="5">
    <source>
        <dbReference type="ARBA" id="ARBA00022729"/>
    </source>
</evidence>
<evidence type="ECO:0000256" key="6">
    <source>
        <dbReference type="ARBA" id="ARBA00023002"/>
    </source>
</evidence>
<dbReference type="GO" id="GO:0046872">
    <property type="term" value="F:metal ion binding"/>
    <property type="evidence" value="ECO:0007669"/>
    <property type="project" value="UniProtKB-KW"/>
</dbReference>
<dbReference type="SUPFAM" id="SSF50692">
    <property type="entry name" value="ADC-like"/>
    <property type="match status" value="1"/>
</dbReference>
<dbReference type="EMBL" id="LWLG01000001">
    <property type="protein sequence ID" value="OAQ21844.1"/>
    <property type="molecule type" value="Genomic_DNA"/>
</dbReference>
<organism evidence="11 12">
    <name type="scientific">Thermosulfurimonas dismutans</name>
    <dbReference type="NCBI Taxonomy" id="999894"/>
    <lineage>
        <taxon>Bacteria</taxon>
        <taxon>Pseudomonadati</taxon>
        <taxon>Thermodesulfobacteriota</taxon>
        <taxon>Thermodesulfobacteria</taxon>
        <taxon>Thermodesulfobacteriales</taxon>
        <taxon>Thermodesulfobacteriaceae</taxon>
        <taxon>Thermosulfurimonas</taxon>
    </lineage>
</organism>
<evidence type="ECO:0000259" key="10">
    <source>
        <dbReference type="PROSITE" id="PS51669"/>
    </source>
</evidence>
<keyword evidence="12" id="KW-1185">Reference proteome</keyword>
<dbReference type="InterPro" id="IPR017896">
    <property type="entry name" value="4Fe4S_Fe-S-bd"/>
</dbReference>
<evidence type="ECO:0000256" key="7">
    <source>
        <dbReference type="ARBA" id="ARBA00023004"/>
    </source>
</evidence>
<dbReference type="SUPFAM" id="SSF54862">
    <property type="entry name" value="4Fe-4S ferredoxins"/>
    <property type="match status" value="1"/>
</dbReference>
<keyword evidence="6" id="KW-0560">Oxidoreductase</keyword>
<keyword evidence="4" id="KW-0479">Metal-binding</keyword>
<dbReference type="Gene3D" id="3.30.70.20">
    <property type="match status" value="1"/>
</dbReference>
<evidence type="ECO:0000313" key="11">
    <source>
        <dbReference type="EMBL" id="OAQ21844.1"/>
    </source>
</evidence>
<dbReference type="Pfam" id="PF01568">
    <property type="entry name" value="Molydop_binding"/>
    <property type="match status" value="1"/>
</dbReference>
<dbReference type="Gene3D" id="2.40.40.20">
    <property type="match status" value="1"/>
</dbReference>
<dbReference type="Gene3D" id="3.30.200.210">
    <property type="match status" value="1"/>
</dbReference>
<comment type="caution">
    <text evidence="11">The sequence shown here is derived from an EMBL/GenBank/DDBJ whole genome shotgun (WGS) entry which is preliminary data.</text>
</comment>